<dbReference type="Gene3D" id="3.40.50.10190">
    <property type="entry name" value="BRCT domain"/>
    <property type="match status" value="1"/>
</dbReference>
<evidence type="ECO:0000259" key="3">
    <source>
        <dbReference type="SMART" id="SM00479"/>
    </source>
</evidence>
<keyword evidence="5" id="KW-1185">Reference proteome</keyword>
<dbReference type="InterPro" id="IPR013520">
    <property type="entry name" value="Ribonucl_H"/>
</dbReference>
<keyword evidence="4" id="KW-0808">Transferase</keyword>
<organism evidence="4 5">
    <name type="scientific">Stieleria varia</name>
    <dbReference type="NCBI Taxonomy" id="2528005"/>
    <lineage>
        <taxon>Bacteria</taxon>
        <taxon>Pseudomonadati</taxon>
        <taxon>Planctomycetota</taxon>
        <taxon>Planctomycetia</taxon>
        <taxon>Pirellulales</taxon>
        <taxon>Pirellulaceae</taxon>
        <taxon>Stieleria</taxon>
    </lineage>
</organism>
<dbReference type="RefSeq" id="WP_146518601.1">
    <property type="nucleotide sequence ID" value="NZ_CP151726.1"/>
</dbReference>
<feature type="domain" description="Exonuclease" evidence="3">
    <location>
        <begin position="6"/>
        <end position="170"/>
    </location>
</feature>
<dbReference type="AlphaFoldDB" id="A0A5C6BBD8"/>
<gene>
    <name evidence="4" type="primary">polC</name>
    <name evidence="4" type="ORF">Pla52n_11620</name>
</gene>
<evidence type="ECO:0000313" key="4">
    <source>
        <dbReference type="EMBL" id="TWU08579.1"/>
    </source>
</evidence>
<dbReference type="SUPFAM" id="SSF53098">
    <property type="entry name" value="Ribonuclease H-like"/>
    <property type="match status" value="1"/>
</dbReference>
<feature type="region of interest" description="Disordered" evidence="1">
    <location>
        <begin position="191"/>
        <end position="221"/>
    </location>
</feature>
<protein>
    <submittedName>
        <fullName evidence="4">DNA polymerase III PolC-type</fullName>
        <ecNumber evidence="4">2.7.7.7</ecNumber>
    </submittedName>
</protein>
<dbReference type="GO" id="GO:0003887">
    <property type="term" value="F:DNA-directed DNA polymerase activity"/>
    <property type="evidence" value="ECO:0007669"/>
    <property type="project" value="UniProtKB-EC"/>
</dbReference>
<dbReference type="GO" id="GO:0003676">
    <property type="term" value="F:nucleic acid binding"/>
    <property type="evidence" value="ECO:0007669"/>
    <property type="project" value="InterPro"/>
</dbReference>
<dbReference type="InterPro" id="IPR036397">
    <property type="entry name" value="RNaseH_sf"/>
</dbReference>
<feature type="domain" description="BRCT" evidence="2">
    <location>
        <begin position="243"/>
        <end position="339"/>
    </location>
</feature>
<dbReference type="GO" id="GO:0008408">
    <property type="term" value="F:3'-5' exonuclease activity"/>
    <property type="evidence" value="ECO:0007669"/>
    <property type="project" value="TreeGrafter"/>
</dbReference>
<dbReference type="PANTHER" id="PTHR30231">
    <property type="entry name" value="DNA POLYMERASE III SUBUNIT EPSILON"/>
    <property type="match status" value="1"/>
</dbReference>
<dbReference type="EC" id="2.7.7.7" evidence="4"/>
<proteinExistence type="predicted"/>
<evidence type="ECO:0000313" key="5">
    <source>
        <dbReference type="Proteomes" id="UP000320176"/>
    </source>
</evidence>
<dbReference type="InterPro" id="IPR012337">
    <property type="entry name" value="RNaseH-like_sf"/>
</dbReference>
<comment type="caution">
    <text evidence="4">The sequence shown here is derived from an EMBL/GenBank/DDBJ whole genome shotgun (WGS) entry which is preliminary data.</text>
</comment>
<evidence type="ECO:0000256" key="1">
    <source>
        <dbReference type="SAM" id="MobiDB-lite"/>
    </source>
</evidence>
<name>A0A5C6BBD8_9BACT</name>
<dbReference type="PANTHER" id="PTHR30231:SF42">
    <property type="entry name" value="EXONUCLEASE"/>
    <property type="match status" value="1"/>
</dbReference>
<accession>A0A5C6BBD8</accession>
<dbReference type="InterPro" id="IPR001357">
    <property type="entry name" value="BRCT_dom"/>
</dbReference>
<dbReference type="Proteomes" id="UP000320176">
    <property type="component" value="Unassembled WGS sequence"/>
</dbReference>
<dbReference type="EMBL" id="SJPN01000001">
    <property type="protein sequence ID" value="TWU08579.1"/>
    <property type="molecule type" value="Genomic_DNA"/>
</dbReference>
<dbReference type="GO" id="GO:0005829">
    <property type="term" value="C:cytosol"/>
    <property type="evidence" value="ECO:0007669"/>
    <property type="project" value="TreeGrafter"/>
</dbReference>
<evidence type="ECO:0000259" key="2">
    <source>
        <dbReference type="SMART" id="SM00292"/>
    </source>
</evidence>
<sequence>MEFASDFTAIDFETASRRSDSACQLAAVVVRAGKIVDERMWMIRPEPFYFSPGNIRIHGIRPERVESEPDFSGHWEEISGYLTDGCLVAHNAAFDMNVLLGCLARHKISVPELEFTCTRLIARRTWPGRRRYGLKPLSEWLGVRFRHHDALEDSIACAKVLLAAGIEKKANDLPSLERRLRIGRGKAGTWGITHPGGKRSSNGKRSAQVAAEDRASYDVTSTPAESRSLSLDLQRLLIRAEFIQPLRGHTVVFSGKLNCMSRDEAMSLTQRCGGKTQMSVDGDTSCLIVGTNVDEMSDSPDSATGPEQAEMDAARALAKSGHKIQIMNEAEFIGLVTSTNAASG</sequence>
<dbReference type="Gene3D" id="3.30.420.10">
    <property type="entry name" value="Ribonuclease H-like superfamily/Ribonuclease H"/>
    <property type="match status" value="1"/>
</dbReference>
<dbReference type="SMART" id="SM00292">
    <property type="entry name" value="BRCT"/>
    <property type="match status" value="1"/>
</dbReference>
<dbReference type="SUPFAM" id="SSF52113">
    <property type="entry name" value="BRCT domain"/>
    <property type="match status" value="1"/>
</dbReference>
<dbReference type="Pfam" id="PF00929">
    <property type="entry name" value="RNase_T"/>
    <property type="match status" value="1"/>
</dbReference>
<dbReference type="CDD" id="cd06130">
    <property type="entry name" value="DNA_pol_III_epsilon_like"/>
    <property type="match status" value="1"/>
</dbReference>
<reference evidence="4 5" key="1">
    <citation type="submission" date="2019-02" db="EMBL/GenBank/DDBJ databases">
        <title>Deep-cultivation of Planctomycetes and their phenomic and genomic characterization uncovers novel biology.</title>
        <authorList>
            <person name="Wiegand S."/>
            <person name="Jogler M."/>
            <person name="Boedeker C."/>
            <person name="Pinto D."/>
            <person name="Vollmers J."/>
            <person name="Rivas-Marin E."/>
            <person name="Kohn T."/>
            <person name="Peeters S.H."/>
            <person name="Heuer A."/>
            <person name="Rast P."/>
            <person name="Oberbeckmann S."/>
            <person name="Bunk B."/>
            <person name="Jeske O."/>
            <person name="Meyerdierks A."/>
            <person name="Storesund J.E."/>
            <person name="Kallscheuer N."/>
            <person name="Luecker S."/>
            <person name="Lage O.M."/>
            <person name="Pohl T."/>
            <person name="Merkel B.J."/>
            <person name="Hornburger P."/>
            <person name="Mueller R.-W."/>
            <person name="Bruemmer F."/>
            <person name="Labrenz M."/>
            <person name="Spormann A.M."/>
            <person name="Op Den Camp H."/>
            <person name="Overmann J."/>
            <person name="Amann R."/>
            <person name="Jetten M.S.M."/>
            <person name="Mascher T."/>
            <person name="Medema M.H."/>
            <person name="Devos D.P."/>
            <person name="Kaster A.-K."/>
            <person name="Ovreas L."/>
            <person name="Rohde M."/>
            <person name="Galperin M.Y."/>
            <person name="Jogler C."/>
        </authorList>
    </citation>
    <scope>NUCLEOTIDE SEQUENCE [LARGE SCALE GENOMIC DNA]</scope>
    <source>
        <strain evidence="4 5">Pla52n</strain>
    </source>
</reference>
<keyword evidence="4" id="KW-0548">Nucleotidyltransferase</keyword>
<dbReference type="InterPro" id="IPR036420">
    <property type="entry name" value="BRCT_dom_sf"/>
</dbReference>
<dbReference type="SMART" id="SM00479">
    <property type="entry name" value="EXOIII"/>
    <property type="match status" value="1"/>
</dbReference>
<dbReference type="CDD" id="cd17748">
    <property type="entry name" value="BRCT_DNA_ligase_like"/>
    <property type="match status" value="1"/>
</dbReference>
<dbReference type="Pfam" id="PF00533">
    <property type="entry name" value="BRCT"/>
    <property type="match status" value="1"/>
</dbReference>
<dbReference type="OrthoDB" id="9776650at2"/>